<feature type="compositionally biased region" description="Basic residues" evidence="1">
    <location>
        <begin position="89"/>
        <end position="98"/>
    </location>
</feature>
<evidence type="ECO:0000313" key="3">
    <source>
        <dbReference type="Proteomes" id="UP001157418"/>
    </source>
</evidence>
<evidence type="ECO:0000256" key="1">
    <source>
        <dbReference type="SAM" id="MobiDB-lite"/>
    </source>
</evidence>
<feature type="region of interest" description="Disordered" evidence="1">
    <location>
        <begin position="56"/>
        <end position="129"/>
    </location>
</feature>
<feature type="compositionally biased region" description="Low complexity" evidence="1">
    <location>
        <begin position="185"/>
        <end position="198"/>
    </location>
</feature>
<feature type="compositionally biased region" description="Basic residues" evidence="1">
    <location>
        <begin position="70"/>
        <end position="81"/>
    </location>
</feature>
<feature type="compositionally biased region" description="Basic and acidic residues" evidence="1">
    <location>
        <begin position="116"/>
        <end position="129"/>
    </location>
</feature>
<keyword evidence="3" id="KW-1185">Reference proteome</keyword>
<dbReference type="Proteomes" id="UP001157418">
    <property type="component" value="Unassembled WGS sequence"/>
</dbReference>
<sequence length="291" mass="32257">MRDVIIAAIPKMQTTTCVTSDPKNFLMVGSISEAMVSRVPANNPIIVEYMKSRIDDKGDDSGSLQEELPKKKRKSSKHKGKFGGDGSKKSKKLKKRKLTQVVVEEESSEHNQSLVHNEKESPINDEKGIENGSQKTPIILEPILTSVSTPIVPSLMDDEAGIIKQVVDDPLLTLSQTPPTPPIHSNISHSTPIPTSTTFDPTSHDLKKPFEIPIFKEATITSMSKTTSTKEPPPEEDELHPKLNKEQLVEQAKHDFVLDELHALNEKIIAEKVEQKNVESGLTDKKSMFPD</sequence>
<comment type="caution">
    <text evidence="2">The sequence shown here is derived from an EMBL/GenBank/DDBJ whole genome shotgun (WGS) entry which is preliminary data.</text>
</comment>
<proteinExistence type="predicted"/>
<protein>
    <submittedName>
        <fullName evidence="2">Uncharacterized protein</fullName>
    </submittedName>
</protein>
<feature type="region of interest" description="Disordered" evidence="1">
    <location>
        <begin position="175"/>
        <end position="206"/>
    </location>
</feature>
<dbReference type="AlphaFoldDB" id="A0AAU9M2L6"/>
<organism evidence="2 3">
    <name type="scientific">Lactuca virosa</name>
    <dbReference type="NCBI Taxonomy" id="75947"/>
    <lineage>
        <taxon>Eukaryota</taxon>
        <taxon>Viridiplantae</taxon>
        <taxon>Streptophyta</taxon>
        <taxon>Embryophyta</taxon>
        <taxon>Tracheophyta</taxon>
        <taxon>Spermatophyta</taxon>
        <taxon>Magnoliopsida</taxon>
        <taxon>eudicotyledons</taxon>
        <taxon>Gunneridae</taxon>
        <taxon>Pentapetalae</taxon>
        <taxon>asterids</taxon>
        <taxon>campanulids</taxon>
        <taxon>Asterales</taxon>
        <taxon>Asteraceae</taxon>
        <taxon>Cichorioideae</taxon>
        <taxon>Cichorieae</taxon>
        <taxon>Lactucinae</taxon>
        <taxon>Lactuca</taxon>
    </lineage>
</organism>
<evidence type="ECO:0000313" key="2">
    <source>
        <dbReference type="EMBL" id="CAH1422243.1"/>
    </source>
</evidence>
<name>A0AAU9M2L6_9ASTR</name>
<gene>
    <name evidence="2" type="ORF">LVIROSA_LOCUS9588</name>
</gene>
<feature type="region of interest" description="Disordered" evidence="1">
    <location>
        <begin position="218"/>
        <end position="246"/>
    </location>
</feature>
<reference evidence="2 3" key="1">
    <citation type="submission" date="2022-01" db="EMBL/GenBank/DDBJ databases">
        <authorList>
            <person name="Xiong W."/>
            <person name="Schranz E."/>
        </authorList>
    </citation>
    <scope>NUCLEOTIDE SEQUENCE [LARGE SCALE GENOMIC DNA]</scope>
</reference>
<dbReference type="EMBL" id="CAKMRJ010001112">
    <property type="protein sequence ID" value="CAH1422243.1"/>
    <property type="molecule type" value="Genomic_DNA"/>
</dbReference>
<accession>A0AAU9M2L6</accession>